<evidence type="ECO:0000313" key="2">
    <source>
        <dbReference type="Proteomes" id="UP000078396"/>
    </source>
</evidence>
<dbReference type="Proteomes" id="UP000078396">
    <property type="component" value="Unassembled WGS sequence"/>
</dbReference>
<dbReference type="EMBL" id="LWCS01000032">
    <property type="protein sequence ID" value="OAN36762.1"/>
    <property type="molecule type" value="Genomic_DNA"/>
</dbReference>
<accession>A0A178LU20</accession>
<comment type="caution">
    <text evidence="1">The sequence shown here is derived from an EMBL/GenBank/DDBJ whole genome shotgun (WGS) entry which is preliminary data.</text>
</comment>
<protein>
    <submittedName>
        <fullName evidence="1">Uncharacterized protein</fullName>
    </submittedName>
</protein>
<name>A0A178LU20_MYCIR</name>
<sequence length="109" mass="11882">MASPNLRGRFIVGAVSYIESAHTHAFTGVMRVVPGFRHHHRIVEIATGFSQPAKIVDSQPLTTGRPHLEAVGVLLPLGRGGSSTASDRTWVPILRSPRDDGLCLREYRA</sequence>
<reference evidence="1 2" key="1">
    <citation type="submission" date="2016-04" db="EMBL/GenBank/DDBJ databases">
        <title>Draft Genome Sequences of Staphylococcus capitis Strain H36, S. capitis Strain H65, S. cohnii Strain H62, S. hominis Strain H69, Mycobacterium iranicum Strain H39, Plantibacter sp. Strain H53, Pseudomonas oryzihabitans Strain H72, and Microbacterium sp. Strain H83, isolated from residential settings.</title>
        <authorList>
            <person name="Lymperopoulou D."/>
            <person name="Adams R.I."/>
            <person name="Lindow S."/>
            <person name="Coil D.A."/>
            <person name="Jospin G."/>
            <person name="Eisen J.A."/>
        </authorList>
    </citation>
    <scope>NUCLEOTIDE SEQUENCE [LARGE SCALE GENOMIC DNA]</scope>
    <source>
        <strain evidence="1 2">H39</strain>
    </source>
</reference>
<evidence type="ECO:0000313" key="1">
    <source>
        <dbReference type="EMBL" id="OAN36762.1"/>
    </source>
</evidence>
<organism evidence="1 2">
    <name type="scientific">Mycolicibacterium iranicum</name>
    <name type="common">Mycobacterium iranicum</name>
    <dbReference type="NCBI Taxonomy" id="912594"/>
    <lineage>
        <taxon>Bacteria</taxon>
        <taxon>Bacillati</taxon>
        <taxon>Actinomycetota</taxon>
        <taxon>Actinomycetes</taxon>
        <taxon>Mycobacteriales</taxon>
        <taxon>Mycobacteriaceae</taxon>
        <taxon>Mycolicibacterium</taxon>
    </lineage>
</organism>
<gene>
    <name evidence="1" type="ORF">A4X20_06090</name>
</gene>
<proteinExistence type="predicted"/>
<dbReference type="AlphaFoldDB" id="A0A178LU20"/>